<comment type="similarity">
    <text evidence="8 9">Belongs to the TonB-dependent receptor family.</text>
</comment>
<organism evidence="13 14">
    <name type="scientific">Chitinophaga filiformis</name>
    <name type="common">Myxococcus filiformis</name>
    <name type="synonym">Flexibacter filiformis</name>
    <dbReference type="NCBI Taxonomy" id="104663"/>
    <lineage>
        <taxon>Bacteria</taxon>
        <taxon>Pseudomonadati</taxon>
        <taxon>Bacteroidota</taxon>
        <taxon>Chitinophagia</taxon>
        <taxon>Chitinophagales</taxon>
        <taxon>Chitinophagaceae</taxon>
        <taxon>Chitinophaga</taxon>
    </lineage>
</organism>
<accession>A0A1G7INR4</accession>
<dbReference type="NCBIfam" id="TIGR04056">
    <property type="entry name" value="OMP_RagA_SusC"/>
    <property type="match status" value="1"/>
</dbReference>
<dbReference type="Gene3D" id="2.170.130.10">
    <property type="entry name" value="TonB-dependent receptor, plug domain"/>
    <property type="match status" value="1"/>
</dbReference>
<evidence type="ECO:0000313" key="14">
    <source>
        <dbReference type="Proteomes" id="UP000199045"/>
    </source>
</evidence>
<dbReference type="InterPro" id="IPR012910">
    <property type="entry name" value="Plug_dom"/>
</dbReference>
<feature type="compositionally biased region" description="Polar residues" evidence="10">
    <location>
        <begin position="943"/>
        <end position="952"/>
    </location>
</feature>
<dbReference type="InterPro" id="IPR008969">
    <property type="entry name" value="CarboxyPept-like_regulatory"/>
</dbReference>
<dbReference type="Pfam" id="PF00593">
    <property type="entry name" value="TonB_dep_Rec_b-barrel"/>
    <property type="match status" value="1"/>
</dbReference>
<evidence type="ECO:0000256" key="5">
    <source>
        <dbReference type="ARBA" id="ARBA00023077"/>
    </source>
</evidence>
<dbReference type="InterPro" id="IPR023997">
    <property type="entry name" value="TonB-dep_OMP_SusC/RagA_CS"/>
</dbReference>
<evidence type="ECO:0000256" key="4">
    <source>
        <dbReference type="ARBA" id="ARBA00022692"/>
    </source>
</evidence>
<evidence type="ECO:0000256" key="9">
    <source>
        <dbReference type="RuleBase" id="RU003357"/>
    </source>
</evidence>
<feature type="domain" description="TonB-dependent receptor-like beta-barrel" evidence="11">
    <location>
        <begin position="505"/>
        <end position="993"/>
    </location>
</feature>
<keyword evidence="5 9" id="KW-0798">TonB box</keyword>
<feature type="region of interest" description="Disordered" evidence="10">
    <location>
        <begin position="931"/>
        <end position="952"/>
    </location>
</feature>
<evidence type="ECO:0000256" key="10">
    <source>
        <dbReference type="SAM" id="MobiDB-lite"/>
    </source>
</evidence>
<sequence length="1031" mass="111725">MIADALYYPKHSFYVAENNRTFFHQSKSLMKHTLLLWLFVAISVMPALAQTRTIKGKITDAKDGAGVPYATVRIQGANKGTTTDQNGNFSIEIDANQSLIVSSIGFAAKTVTPGSSGTLNVSLIADNTLSEYIATGYGNTNRQRKVSSVSEVSGDKVANTPFVDLNQALQGRAAGVFIGGASGQPGAVQNVRIRGVGSISAGAAPLYVIDGIIVDGRDINNTSGLALQSNDLLANLNANDVESVNVLKDAAATALYGSRGANGVIVITTKKGKAGVATLSARAQYGTAKASFGKSSMMSPAEALAYNRDVLAINGATPAEIDEEFPTSLLQTAFDWHDAGFRRATTQDYGIAASGGTEKTKFYISGGYQNQEGTVINSWFKKYTVISNVSQQVNDRMDIALNLNLSHSNANNAMGGSYYSSPILGAYFSSPFQSPYKPDGSLYTGLEDGYVSANGDNFLYSVYLNDKRLANFRGLGGLTVGYRVFDWLKIQEKVNMDLVYGEAGLFYDPTTGDGINTQEPAKSGEIINTNVKNTTLTNQLSISGDIKISEDHHLDYLVLTEYNRYKSKSFSADGIGLVTGKLKVLDVTALPQNVGGNGTEYTFLSYLGQLNYSFKNRYNLSGSIRTDGSSRFGVNNRFGTFYSFGASWKVIDEAFMKSQKAFSDLRLRASYGVTGNADFDNFVATALYDYATAYNGEPGNAPSTIGNRNLTWERNKSLNIGLDLGFFDNRLTAVIDVYRRQTDGLLMNTPVSSTSGFLTQPVNVGSLENKGIEALITSKNIDAPSGLTWTTELNVSTNKNKILSLYGGQDVSASTTQLHRVGQAVQSWYLNEWAGVDKDNGDPLWYTADGKTTNSINQAERRIVGNSQPKFIGGLTNTVTYKGISLSIFFYGVTGNKILNRTRGLGDSDGLYFGYGYDKVAGQNYWRKPGDVAERPKPIPGGNRNSNSSQSTRYLENGSFLRLKNINLSYSLPKKWMRAINVSDVKVYAQAANIATWTGYTGWDPEQDISAFEAFRYPPAKSITFGLNVNF</sequence>
<dbReference type="InterPro" id="IPR037066">
    <property type="entry name" value="Plug_dom_sf"/>
</dbReference>
<dbReference type="AlphaFoldDB" id="A0A1G7INR4"/>
<dbReference type="InterPro" id="IPR039426">
    <property type="entry name" value="TonB-dep_rcpt-like"/>
</dbReference>
<evidence type="ECO:0000313" key="13">
    <source>
        <dbReference type="EMBL" id="SDF14255.1"/>
    </source>
</evidence>
<proteinExistence type="inferred from homology"/>
<keyword evidence="6 8" id="KW-0472">Membrane</keyword>
<protein>
    <submittedName>
        <fullName evidence="13">TonB-linked outer membrane protein, SusC/RagA family</fullName>
    </submittedName>
</protein>
<dbReference type="NCBIfam" id="TIGR04057">
    <property type="entry name" value="SusC_RagA_signa"/>
    <property type="match status" value="1"/>
</dbReference>
<evidence type="ECO:0000256" key="7">
    <source>
        <dbReference type="ARBA" id="ARBA00023237"/>
    </source>
</evidence>
<dbReference type="SUPFAM" id="SSF56935">
    <property type="entry name" value="Porins"/>
    <property type="match status" value="1"/>
</dbReference>
<evidence type="ECO:0000259" key="12">
    <source>
        <dbReference type="Pfam" id="PF07715"/>
    </source>
</evidence>
<evidence type="ECO:0000256" key="8">
    <source>
        <dbReference type="PROSITE-ProRule" id="PRU01360"/>
    </source>
</evidence>
<dbReference type="Gene3D" id="2.60.40.1120">
    <property type="entry name" value="Carboxypeptidase-like, regulatory domain"/>
    <property type="match status" value="1"/>
</dbReference>
<dbReference type="InterPro" id="IPR036942">
    <property type="entry name" value="Beta-barrel_TonB_sf"/>
</dbReference>
<evidence type="ECO:0000256" key="6">
    <source>
        <dbReference type="ARBA" id="ARBA00023136"/>
    </source>
</evidence>
<dbReference type="PROSITE" id="PS52016">
    <property type="entry name" value="TONB_DEPENDENT_REC_3"/>
    <property type="match status" value="1"/>
</dbReference>
<dbReference type="InterPro" id="IPR023996">
    <property type="entry name" value="TonB-dep_OMP_SusC/RagA"/>
</dbReference>
<dbReference type="Pfam" id="PF07715">
    <property type="entry name" value="Plug"/>
    <property type="match status" value="1"/>
</dbReference>
<name>A0A1G7INR4_CHIFI</name>
<dbReference type="STRING" id="104663.SAMN04488121_101919"/>
<keyword evidence="4 8" id="KW-0812">Transmembrane</keyword>
<evidence type="ECO:0000256" key="3">
    <source>
        <dbReference type="ARBA" id="ARBA00022452"/>
    </source>
</evidence>
<dbReference type="OrthoDB" id="9768177at2"/>
<gene>
    <name evidence="13" type="ORF">SAMN04488121_101919</name>
</gene>
<evidence type="ECO:0000259" key="11">
    <source>
        <dbReference type="Pfam" id="PF00593"/>
    </source>
</evidence>
<comment type="subcellular location">
    <subcellularLocation>
        <location evidence="1 8">Cell outer membrane</location>
        <topology evidence="1 8">Multi-pass membrane protein</topology>
    </subcellularLocation>
</comment>
<keyword evidence="7 8" id="KW-0998">Cell outer membrane</keyword>
<evidence type="ECO:0000256" key="2">
    <source>
        <dbReference type="ARBA" id="ARBA00022448"/>
    </source>
</evidence>
<keyword evidence="2 8" id="KW-0813">Transport</keyword>
<dbReference type="Pfam" id="PF13715">
    <property type="entry name" value="CarbopepD_reg_2"/>
    <property type="match status" value="1"/>
</dbReference>
<evidence type="ECO:0000256" key="1">
    <source>
        <dbReference type="ARBA" id="ARBA00004571"/>
    </source>
</evidence>
<dbReference type="SUPFAM" id="SSF49464">
    <property type="entry name" value="Carboxypeptidase regulatory domain-like"/>
    <property type="match status" value="1"/>
</dbReference>
<dbReference type="InterPro" id="IPR000531">
    <property type="entry name" value="Beta-barrel_TonB"/>
</dbReference>
<dbReference type="Gene3D" id="2.40.170.20">
    <property type="entry name" value="TonB-dependent receptor, beta-barrel domain"/>
    <property type="match status" value="1"/>
</dbReference>
<dbReference type="GO" id="GO:0009279">
    <property type="term" value="C:cell outer membrane"/>
    <property type="evidence" value="ECO:0007669"/>
    <property type="project" value="UniProtKB-SubCell"/>
</dbReference>
<dbReference type="EMBL" id="FNBN01000001">
    <property type="protein sequence ID" value="SDF14255.1"/>
    <property type="molecule type" value="Genomic_DNA"/>
</dbReference>
<keyword evidence="3 8" id="KW-1134">Transmembrane beta strand</keyword>
<dbReference type="Proteomes" id="UP000199045">
    <property type="component" value="Unassembled WGS sequence"/>
</dbReference>
<feature type="domain" description="TonB-dependent receptor plug" evidence="12">
    <location>
        <begin position="146"/>
        <end position="264"/>
    </location>
</feature>
<reference evidence="13 14" key="1">
    <citation type="submission" date="2016-10" db="EMBL/GenBank/DDBJ databases">
        <authorList>
            <person name="de Groot N.N."/>
        </authorList>
    </citation>
    <scope>NUCLEOTIDE SEQUENCE [LARGE SCALE GENOMIC DNA]</scope>
    <source>
        <strain evidence="13 14">DSM 527</strain>
    </source>
</reference>